<dbReference type="EMBL" id="JAUKUD010000007">
    <property type="protein sequence ID" value="KAK0738579.1"/>
    <property type="molecule type" value="Genomic_DNA"/>
</dbReference>
<feature type="region of interest" description="Disordered" evidence="3">
    <location>
        <begin position="639"/>
        <end position="658"/>
    </location>
</feature>
<evidence type="ECO:0000313" key="5">
    <source>
        <dbReference type="EMBL" id="KAK0738579.1"/>
    </source>
</evidence>
<feature type="domain" description="RRM" evidence="4">
    <location>
        <begin position="520"/>
        <end position="604"/>
    </location>
</feature>
<evidence type="ECO:0000256" key="1">
    <source>
        <dbReference type="ARBA" id="ARBA00022884"/>
    </source>
</evidence>
<feature type="compositionally biased region" description="Basic and acidic residues" evidence="3">
    <location>
        <begin position="677"/>
        <end position="691"/>
    </location>
</feature>
<dbReference type="GO" id="GO:0003723">
    <property type="term" value="F:RNA binding"/>
    <property type="evidence" value="ECO:0007669"/>
    <property type="project" value="UniProtKB-UniRule"/>
</dbReference>
<dbReference type="AlphaFoldDB" id="A0AA40BQK9"/>
<dbReference type="SUPFAM" id="SSF54928">
    <property type="entry name" value="RNA-binding domain, RBD"/>
    <property type="match status" value="1"/>
</dbReference>
<comment type="caution">
    <text evidence="5">The sequence shown here is derived from an EMBL/GenBank/DDBJ whole genome shotgun (WGS) entry which is preliminary data.</text>
</comment>
<feature type="region of interest" description="Disordered" evidence="3">
    <location>
        <begin position="671"/>
        <end position="691"/>
    </location>
</feature>
<evidence type="ECO:0000256" key="2">
    <source>
        <dbReference type="PROSITE-ProRule" id="PRU00176"/>
    </source>
</evidence>
<dbReference type="Pfam" id="PF04059">
    <property type="entry name" value="RRM_2"/>
    <property type="match status" value="1"/>
</dbReference>
<protein>
    <submittedName>
        <fullName evidence="5">RNA recognition motif 2-domain-containing protein</fullName>
    </submittedName>
</protein>
<sequence>MSQSNETTFNAQSPRSSSGGGDSYKHEGTPDTRLTAFSPGDVPAGANRLPAVAAVKQNATPEGHGQQFHGFTTAAYSATPSSEEKDPFVSSDKPQPKLSPTASAFMPVAMPMMAQGSLNGPVVYHPVAGVQPIGVQYNAQFSSELGIYHHLAISSVGAPLKTGDVEDYLEALVPRETKNYGRYTVLSDGRQMYVRFANVQYARIAHDCIRFRPQWKAAYIAHADFLQVATPGAKIEGVADGLLEVTASYTSDTPMNMNPQHMDNVVLGLFQGEGEIFATRRLADPTIFRALVEFSDIDDAIAAINKFNGCTYGCVHLWVALPKLTPGSTTPGRPALPGTAANDLSSMFQEMSVNNVPQSPGHFSVPQSPRHFNIPQSPGHFNIPQSPGHFNMLQQVGRSPIVPQMMQQPPAYQMVYPNQMMAPTGYLLDQTPTRRSTSVASFSPMTPMSAHTSMSLSPAFTPPTTPMTYPNSYASPRGMTPYTGRRQNAARVTRSPYHNAAGHHNQVDVERIRSGIDVRTTIMLRNIPNKVDQPMLKKIVDESSWGKYDFMYLRIDFANDCNVGYAFINFVDPLDIIPFVNARANQRWNCFKSDKVAEVSYATIQGKDCLVQKFRNSSVMLEASHYRPKLYYTTNGPEKELAGQEEPFPEPDNASKMNRSCQNAEHVGLFTPNAGQHFRDEQRRRRSQYDRGTRLAALEEYDFDQLQQQQMLQQQSFSGSGSPFPGN</sequence>
<organism evidence="5 6">
    <name type="scientific">Schizothecium vesticola</name>
    <dbReference type="NCBI Taxonomy" id="314040"/>
    <lineage>
        <taxon>Eukaryota</taxon>
        <taxon>Fungi</taxon>
        <taxon>Dikarya</taxon>
        <taxon>Ascomycota</taxon>
        <taxon>Pezizomycotina</taxon>
        <taxon>Sordariomycetes</taxon>
        <taxon>Sordariomycetidae</taxon>
        <taxon>Sordariales</taxon>
        <taxon>Schizotheciaceae</taxon>
        <taxon>Schizothecium</taxon>
    </lineage>
</organism>
<evidence type="ECO:0000256" key="3">
    <source>
        <dbReference type="SAM" id="MobiDB-lite"/>
    </source>
</evidence>
<evidence type="ECO:0000313" key="6">
    <source>
        <dbReference type="Proteomes" id="UP001172155"/>
    </source>
</evidence>
<name>A0AA40BQK9_9PEZI</name>
<proteinExistence type="predicted"/>
<gene>
    <name evidence="5" type="ORF">B0T18DRAFT_249886</name>
</gene>
<keyword evidence="6" id="KW-1185">Reference proteome</keyword>
<dbReference type="InterPro" id="IPR035979">
    <property type="entry name" value="RBD_domain_sf"/>
</dbReference>
<dbReference type="InterPro" id="IPR034862">
    <property type="entry name" value="Fungal_Mei2-like_RRM3"/>
</dbReference>
<dbReference type="InterPro" id="IPR007201">
    <property type="entry name" value="Mei2-like_Rrm_C"/>
</dbReference>
<reference evidence="5" key="1">
    <citation type="submission" date="2023-06" db="EMBL/GenBank/DDBJ databases">
        <title>Genome-scale phylogeny and comparative genomics of the fungal order Sordariales.</title>
        <authorList>
            <consortium name="Lawrence Berkeley National Laboratory"/>
            <person name="Hensen N."/>
            <person name="Bonometti L."/>
            <person name="Westerberg I."/>
            <person name="Brannstrom I.O."/>
            <person name="Guillou S."/>
            <person name="Cros-Aarteil S."/>
            <person name="Calhoun S."/>
            <person name="Haridas S."/>
            <person name="Kuo A."/>
            <person name="Mondo S."/>
            <person name="Pangilinan J."/>
            <person name="Riley R."/>
            <person name="LaButti K."/>
            <person name="Andreopoulos B."/>
            <person name="Lipzen A."/>
            <person name="Chen C."/>
            <person name="Yanf M."/>
            <person name="Daum C."/>
            <person name="Ng V."/>
            <person name="Clum A."/>
            <person name="Steindorff A."/>
            <person name="Ohm R."/>
            <person name="Martin F."/>
            <person name="Silar P."/>
            <person name="Natvig D."/>
            <person name="Lalanne C."/>
            <person name="Gautier V."/>
            <person name="Ament-velasquez S.L."/>
            <person name="Kruys A."/>
            <person name="Hutchinson M.I."/>
            <person name="Powell A.J."/>
            <person name="Barry K."/>
            <person name="Miller A.N."/>
            <person name="Grigoriev I.V."/>
            <person name="Debuchy R."/>
            <person name="Gladieux P."/>
            <person name="Thoren M.H."/>
            <person name="Johannesson H."/>
        </authorList>
    </citation>
    <scope>NUCLEOTIDE SEQUENCE</scope>
    <source>
        <strain evidence="5">SMH3187-1</strain>
    </source>
</reference>
<feature type="compositionally biased region" description="Polar residues" evidence="3">
    <location>
        <begin position="1"/>
        <end position="17"/>
    </location>
</feature>
<dbReference type="PANTHER" id="PTHR23189">
    <property type="entry name" value="RNA RECOGNITION MOTIF-CONTAINING"/>
    <property type="match status" value="1"/>
</dbReference>
<dbReference type="PROSITE" id="PS50102">
    <property type="entry name" value="RRM"/>
    <property type="match status" value="1"/>
</dbReference>
<feature type="region of interest" description="Disordered" evidence="3">
    <location>
        <begin position="1"/>
        <end position="100"/>
    </location>
</feature>
<keyword evidence="1 2" id="KW-0694">RNA-binding</keyword>
<dbReference type="Proteomes" id="UP001172155">
    <property type="component" value="Unassembled WGS sequence"/>
</dbReference>
<evidence type="ECO:0000259" key="4">
    <source>
        <dbReference type="PROSITE" id="PS50102"/>
    </source>
</evidence>
<dbReference type="CDD" id="cd12532">
    <property type="entry name" value="RRM3_MEI2_fungi"/>
    <property type="match status" value="1"/>
</dbReference>
<dbReference type="InterPro" id="IPR000504">
    <property type="entry name" value="RRM_dom"/>
</dbReference>
<accession>A0AA40BQK9</accession>